<sequence length="167" mass="18436">MTYDAVVARKGQLQAVTGLPEAAFAHLHTVFAAVVEHARRHYTLQGTVRQRALRALPRDSAFAATEDLLLFVLSYLKSNPLQAVHAASFGLSQPQANAWLHRSLPWLREALARLGELPARADQALPAVLARHPRVLLDATERPVPRSTDADTQRAHYSGKKKTHGEE</sequence>
<feature type="compositionally biased region" description="Basic and acidic residues" evidence="1">
    <location>
        <begin position="139"/>
        <end position="154"/>
    </location>
</feature>
<protein>
    <submittedName>
        <fullName evidence="3">Transposase family protein</fullName>
    </submittedName>
</protein>
<dbReference type="Proteomes" id="UP000565521">
    <property type="component" value="Unassembled WGS sequence"/>
</dbReference>
<feature type="domain" description="Transposase Helix-turn-helix" evidence="2">
    <location>
        <begin position="65"/>
        <end position="111"/>
    </location>
</feature>
<evidence type="ECO:0000313" key="4">
    <source>
        <dbReference type="Proteomes" id="UP000565521"/>
    </source>
</evidence>
<name>A0A7Y7U6X8_9BACT</name>
<dbReference type="InterPro" id="IPR027805">
    <property type="entry name" value="Transposase_HTH_dom"/>
</dbReference>
<dbReference type="Pfam" id="PF13613">
    <property type="entry name" value="HTH_Tnp_4"/>
    <property type="match status" value="1"/>
</dbReference>
<feature type="region of interest" description="Disordered" evidence="1">
    <location>
        <begin position="139"/>
        <end position="167"/>
    </location>
</feature>
<keyword evidence="4" id="KW-1185">Reference proteome</keyword>
<gene>
    <name evidence="3" type="ORF">HW554_13675</name>
</gene>
<evidence type="ECO:0000313" key="3">
    <source>
        <dbReference type="EMBL" id="NVO32264.1"/>
    </source>
</evidence>
<organism evidence="3 4">
    <name type="scientific">Hymenobacter lapidiphilus</name>
    <dbReference type="NCBI Taxonomy" id="2608003"/>
    <lineage>
        <taxon>Bacteria</taxon>
        <taxon>Pseudomonadati</taxon>
        <taxon>Bacteroidota</taxon>
        <taxon>Cytophagia</taxon>
        <taxon>Cytophagales</taxon>
        <taxon>Hymenobacteraceae</taxon>
        <taxon>Hymenobacter</taxon>
    </lineage>
</organism>
<comment type="caution">
    <text evidence="3">The sequence shown here is derived from an EMBL/GenBank/DDBJ whole genome shotgun (WGS) entry which is preliminary data.</text>
</comment>
<accession>A0A7Y7U6X8</accession>
<reference evidence="3 4" key="1">
    <citation type="submission" date="2020-05" db="EMBL/GenBank/DDBJ databases">
        <title>Hymenobacter terrestris sp. nov. and Hymenobacter lapidiphilus sp. nov., isolated from regoliths in Antarctica.</title>
        <authorList>
            <person name="Sedlacek I."/>
            <person name="Pantucek R."/>
            <person name="Zeman M."/>
            <person name="Holochova P."/>
            <person name="Kralova S."/>
            <person name="Stankova E."/>
            <person name="Sedo O."/>
            <person name="Micenkova L."/>
            <person name="Svec P."/>
            <person name="Gupta V."/>
            <person name="Sood U."/>
            <person name="Korpole U.S."/>
            <person name="Lal R."/>
        </authorList>
    </citation>
    <scope>NUCLEOTIDE SEQUENCE [LARGE SCALE GENOMIC DNA]</scope>
    <source>
        <strain evidence="3 4">P5342</strain>
    </source>
</reference>
<dbReference type="AlphaFoldDB" id="A0A7Y7U6X8"/>
<feature type="compositionally biased region" description="Basic residues" evidence="1">
    <location>
        <begin position="157"/>
        <end position="167"/>
    </location>
</feature>
<proteinExistence type="predicted"/>
<dbReference type="EMBL" id="JABKAU010000026">
    <property type="protein sequence ID" value="NVO32264.1"/>
    <property type="molecule type" value="Genomic_DNA"/>
</dbReference>
<evidence type="ECO:0000259" key="2">
    <source>
        <dbReference type="Pfam" id="PF13613"/>
    </source>
</evidence>
<dbReference type="RefSeq" id="WP_176909145.1">
    <property type="nucleotide sequence ID" value="NZ_JABKAU010000026.1"/>
</dbReference>
<evidence type="ECO:0000256" key="1">
    <source>
        <dbReference type="SAM" id="MobiDB-lite"/>
    </source>
</evidence>